<dbReference type="GO" id="GO:0005737">
    <property type="term" value="C:cytoplasm"/>
    <property type="evidence" value="ECO:0000318"/>
    <property type="project" value="GO_Central"/>
</dbReference>
<keyword evidence="3" id="KW-0963">Cytoplasm</keyword>
<protein>
    <submittedName>
        <fullName evidence="6 7">Uncharacterized protein</fullName>
    </submittedName>
</protein>
<dbReference type="EMBL" id="KB096023">
    <property type="protein sequence ID" value="ESO08872.1"/>
    <property type="molecule type" value="Genomic_DNA"/>
</dbReference>
<dbReference type="PANTHER" id="PTHR33662">
    <property type="entry name" value="OTU DEUBIQUITINASE WITH LINEAR LINKAGE-SPECIFICITY A-RELATED"/>
    <property type="match status" value="1"/>
</dbReference>
<feature type="region of interest" description="Disordered" evidence="5">
    <location>
        <begin position="323"/>
        <end position="375"/>
    </location>
</feature>
<dbReference type="STRING" id="6412.T1FS61"/>
<keyword evidence="8" id="KW-1185">Reference proteome</keyword>
<reference evidence="6 8" key="2">
    <citation type="journal article" date="2013" name="Nature">
        <title>Insights into bilaterian evolution from three spiralian genomes.</title>
        <authorList>
            <person name="Simakov O."/>
            <person name="Marletaz F."/>
            <person name="Cho S.J."/>
            <person name="Edsinger-Gonzales E."/>
            <person name="Havlak P."/>
            <person name="Hellsten U."/>
            <person name="Kuo D.H."/>
            <person name="Larsson T."/>
            <person name="Lv J."/>
            <person name="Arendt D."/>
            <person name="Savage R."/>
            <person name="Osoegawa K."/>
            <person name="de Jong P."/>
            <person name="Grimwood J."/>
            <person name="Chapman J.A."/>
            <person name="Shapiro H."/>
            <person name="Aerts A."/>
            <person name="Otillar R.P."/>
            <person name="Terry A.Y."/>
            <person name="Boore J.L."/>
            <person name="Grigoriev I.V."/>
            <person name="Lindberg D.R."/>
            <person name="Seaver E.C."/>
            <person name="Weisblat D.A."/>
            <person name="Putnam N.H."/>
            <person name="Rokhsar D.S."/>
        </authorList>
    </citation>
    <scope>NUCLEOTIDE SEQUENCE</scope>
</reference>
<evidence type="ECO:0000256" key="4">
    <source>
        <dbReference type="SAM" id="Coils"/>
    </source>
</evidence>
<dbReference type="PANTHER" id="PTHR33662:SF3">
    <property type="entry name" value="FIBROUS SHEATH CABYR-BINDING PROTEIN-LIKE-RELATED"/>
    <property type="match status" value="1"/>
</dbReference>
<dbReference type="HOGENOM" id="CLU_305947_0_0_1"/>
<reference evidence="8" key="1">
    <citation type="submission" date="2012-12" db="EMBL/GenBank/DDBJ databases">
        <authorList>
            <person name="Hellsten U."/>
            <person name="Grimwood J."/>
            <person name="Chapman J.A."/>
            <person name="Shapiro H."/>
            <person name="Aerts A."/>
            <person name="Otillar R.P."/>
            <person name="Terry A.Y."/>
            <person name="Boore J.L."/>
            <person name="Simakov O."/>
            <person name="Marletaz F."/>
            <person name="Cho S.-J."/>
            <person name="Edsinger-Gonzales E."/>
            <person name="Havlak P."/>
            <person name="Kuo D.-H."/>
            <person name="Larsson T."/>
            <person name="Lv J."/>
            <person name="Arendt D."/>
            <person name="Savage R."/>
            <person name="Osoegawa K."/>
            <person name="de Jong P."/>
            <person name="Lindberg D.R."/>
            <person name="Seaver E.C."/>
            <person name="Weisblat D.A."/>
            <person name="Putnam N.H."/>
            <person name="Grigoriev I.V."/>
            <person name="Rokhsar D.S."/>
        </authorList>
    </citation>
    <scope>NUCLEOTIDE SEQUENCE</scope>
</reference>
<proteinExistence type="inferred from homology"/>
<organism evidence="7 8">
    <name type="scientific">Helobdella robusta</name>
    <name type="common">Californian leech</name>
    <dbReference type="NCBI Taxonomy" id="6412"/>
    <lineage>
        <taxon>Eukaryota</taxon>
        <taxon>Metazoa</taxon>
        <taxon>Spiralia</taxon>
        <taxon>Lophotrochozoa</taxon>
        <taxon>Annelida</taxon>
        <taxon>Clitellata</taxon>
        <taxon>Hirudinea</taxon>
        <taxon>Rhynchobdellida</taxon>
        <taxon>Glossiphoniidae</taxon>
        <taxon>Helobdella</taxon>
    </lineage>
</organism>
<reference evidence="7" key="3">
    <citation type="submission" date="2015-06" db="UniProtKB">
        <authorList>
            <consortium name="EnsemblMetazoa"/>
        </authorList>
    </citation>
    <scope>IDENTIFICATION</scope>
</reference>
<evidence type="ECO:0000256" key="3">
    <source>
        <dbReference type="ARBA" id="ARBA00022490"/>
    </source>
</evidence>
<dbReference type="InParanoid" id="T1FS61"/>
<feature type="coiled-coil region" evidence="4">
    <location>
        <begin position="246"/>
        <end position="273"/>
    </location>
</feature>
<evidence type="ECO:0000256" key="2">
    <source>
        <dbReference type="ARBA" id="ARBA00010267"/>
    </source>
</evidence>
<gene>
    <name evidence="7" type="primary">20211658</name>
    <name evidence="6" type="ORF">HELRODRAFT_190648</name>
</gene>
<evidence type="ECO:0000256" key="5">
    <source>
        <dbReference type="SAM" id="MobiDB-lite"/>
    </source>
</evidence>
<feature type="region of interest" description="Disordered" evidence="5">
    <location>
        <begin position="404"/>
        <end position="428"/>
    </location>
</feature>
<feature type="compositionally biased region" description="Basic and acidic residues" evidence="5">
    <location>
        <begin position="404"/>
        <end position="414"/>
    </location>
</feature>
<dbReference type="KEGG" id="hro:HELRODRAFT_190648"/>
<dbReference type="GeneID" id="20211658"/>
<dbReference type="Proteomes" id="UP000015101">
    <property type="component" value="Unassembled WGS sequence"/>
</dbReference>
<evidence type="ECO:0000256" key="1">
    <source>
        <dbReference type="ARBA" id="ARBA00004496"/>
    </source>
</evidence>
<name>T1FS61_HELRO</name>
<evidence type="ECO:0000313" key="7">
    <source>
        <dbReference type="EnsemblMetazoa" id="HelroP190648"/>
    </source>
</evidence>
<dbReference type="EMBL" id="AMQM01003092">
    <property type="status" value="NOT_ANNOTATED_CDS"/>
    <property type="molecule type" value="Genomic_DNA"/>
</dbReference>
<feature type="compositionally biased region" description="Acidic residues" evidence="5">
    <location>
        <begin position="345"/>
        <end position="362"/>
    </location>
</feature>
<dbReference type="InterPro" id="IPR023235">
    <property type="entry name" value="FAM105"/>
</dbReference>
<dbReference type="Pfam" id="PF16218">
    <property type="entry name" value="Peptidase_C101"/>
    <property type="match status" value="1"/>
</dbReference>
<evidence type="ECO:0000313" key="6">
    <source>
        <dbReference type="EMBL" id="ESO08872.1"/>
    </source>
</evidence>
<dbReference type="CTD" id="20211658"/>
<comment type="similarity">
    <text evidence="2">Belongs to the peptidase C65 family. Otulin subfamily.</text>
</comment>
<sequence length="969" mass="108881">MRSCNSRQQQHEDYSLKTEQQQQQQQQPSNSNNNNNHNNNINHNNINNNINTNSSNSVATSLHCAAQNETTSFIDDLESSVEIIIQPEVFQTQNKNRKLSVPLPAADTDWPVMVDYEAMPSYQRYQSTPDYLALSSIKYFGSESTEIGNANATNKFATVAASVAATTTAFAATTTTAAATTISVNVVNNKRGISNFDEDEDLLNNYQKHVSDDDRRADAQQGCMEYSSADESNSSQLFETATDFAISAVLTDMELLEDKLAVLNNDVHLINGEVEYLQKREDPRKAVARRYTLGTTEALTDRKRKWARQKYVRRSLNGVQTYHRLKNERNNATRSKNVVDNAINMEEDNDADNDDDDDDDDGGGGGAGDERELSDVVRRLAESADFMWDYRTDFHYIPRKSLSKKMDANQKDDSVFGDGADTSSSSLQSLSCDINGEKAPKRDKNSVVCSTVAVTPVRHQHFSDDETVKKKNWKRMRCESKQWASNTNLNEKPFKCKSESHHAPGKKKLNITDDIYIDDDIISPGCDVIKSEVDGIENQMTNAGMRCDKAVKKSRGSTASPAFTYDQCPSSNCNPPARKAILVKNETSNSQTKIISNLSSQRQPNNFRAELFSLPDSVESNKNVKSFDQYLLERCQFVTTADDEIIKDTFRHIEKITGKSSVCSLKRDLYCIMRESFHQALLSDKLLQFKKCLPNYFTTYKDLSERAEYSFLKHWSWTSLAHLQSHPDVSSVESCLRFLTNMLNAYNEFSLRNNDINNNNINNNNISTCNNNTNNSISTSNNNINNNNISTCNDNTSNNISTCNNNINILTCNNNINNNNNFDGTKTSLPLPTNPTIDGLLMETIKMLMMVEACRLYQDFVSGPSKCHSLAWQLFLKGATSNPEKLLRNRISNIGKTVAMNKAEISLLAYTLKLKLEIFNTSASSGAKNIFSSDTNFVSYFPDTGADQFEKVQLIEESENCYISLLMQP</sequence>
<accession>T1FS61</accession>
<dbReference type="RefSeq" id="XP_009012894.1">
    <property type="nucleotide sequence ID" value="XM_009014646.1"/>
</dbReference>
<comment type="subcellular location">
    <subcellularLocation>
        <location evidence="1">Cytoplasm</location>
    </subcellularLocation>
</comment>
<dbReference type="AlphaFoldDB" id="T1FS61"/>
<dbReference type="EnsemblMetazoa" id="HelroT190648">
    <property type="protein sequence ID" value="HelroP190648"/>
    <property type="gene ID" value="HelroG190648"/>
</dbReference>
<dbReference type="GO" id="GO:0004843">
    <property type="term" value="F:cysteine-type deubiquitinase activity"/>
    <property type="evidence" value="ECO:0000318"/>
    <property type="project" value="GO_Central"/>
</dbReference>
<keyword evidence="4" id="KW-0175">Coiled coil</keyword>
<feature type="compositionally biased region" description="Low complexity" evidence="5">
    <location>
        <begin position="20"/>
        <end position="54"/>
    </location>
</feature>
<dbReference type="OrthoDB" id="6288034at2759"/>
<evidence type="ECO:0000313" key="8">
    <source>
        <dbReference type="Proteomes" id="UP000015101"/>
    </source>
</evidence>
<feature type="region of interest" description="Disordered" evidence="5">
    <location>
        <begin position="1"/>
        <end position="54"/>
    </location>
</feature>